<dbReference type="InterPro" id="IPR007743">
    <property type="entry name" value="Immunity-related_GTPase-like"/>
</dbReference>
<dbReference type="Proteomes" id="UP000828390">
    <property type="component" value="Unassembled WGS sequence"/>
</dbReference>
<dbReference type="GO" id="GO:0005525">
    <property type="term" value="F:GTP binding"/>
    <property type="evidence" value="ECO:0007669"/>
    <property type="project" value="InterPro"/>
</dbReference>
<sequence length="181" mass="20812">MINNLRENTITELMETGIIYPKVFLVNNRNVHEYDFNDLITQLIKDTPVLKRKTLVRSMASLARTILDEKQKMLQKREIKSAILASTSSQDFMPGNSVSKSVLFCELKLYKQQFGTDDKFIADRMNTTFNDFVQKLDIRSTSIVRSVDVFNSFCDALKTEVGIYDRPVTGILLPKRPLHSQ</sequence>
<dbReference type="PANTHER" id="PTHR32341:SF10">
    <property type="entry name" value="INTERFERON-INDUCIBLE GTPASE 5"/>
    <property type="match status" value="1"/>
</dbReference>
<evidence type="ECO:0000313" key="2">
    <source>
        <dbReference type="Proteomes" id="UP000828390"/>
    </source>
</evidence>
<dbReference type="GO" id="GO:0016020">
    <property type="term" value="C:membrane"/>
    <property type="evidence" value="ECO:0007669"/>
    <property type="project" value="InterPro"/>
</dbReference>
<gene>
    <name evidence="1" type="ORF">DPMN_172623</name>
</gene>
<dbReference type="PANTHER" id="PTHR32341">
    <property type="entry name" value="INTERFERON-INDUCIBLE GTPASE"/>
    <property type="match status" value="1"/>
</dbReference>
<protein>
    <submittedName>
        <fullName evidence="1">Uncharacterized protein</fullName>
    </submittedName>
</protein>
<dbReference type="InterPro" id="IPR051515">
    <property type="entry name" value="IRG"/>
</dbReference>
<dbReference type="Pfam" id="PF05049">
    <property type="entry name" value="IIGP"/>
    <property type="match status" value="1"/>
</dbReference>
<evidence type="ECO:0000313" key="1">
    <source>
        <dbReference type="EMBL" id="KAH3771309.1"/>
    </source>
</evidence>
<comment type="caution">
    <text evidence="1">The sequence shown here is derived from an EMBL/GenBank/DDBJ whole genome shotgun (WGS) entry which is preliminary data.</text>
</comment>
<dbReference type="EMBL" id="JAIWYP010000009">
    <property type="protein sequence ID" value="KAH3771309.1"/>
    <property type="molecule type" value="Genomic_DNA"/>
</dbReference>
<keyword evidence="2" id="KW-1185">Reference proteome</keyword>
<name>A0A9D4E058_DREPO</name>
<accession>A0A9D4E058</accession>
<organism evidence="1 2">
    <name type="scientific">Dreissena polymorpha</name>
    <name type="common">Zebra mussel</name>
    <name type="synonym">Mytilus polymorpha</name>
    <dbReference type="NCBI Taxonomy" id="45954"/>
    <lineage>
        <taxon>Eukaryota</taxon>
        <taxon>Metazoa</taxon>
        <taxon>Spiralia</taxon>
        <taxon>Lophotrochozoa</taxon>
        <taxon>Mollusca</taxon>
        <taxon>Bivalvia</taxon>
        <taxon>Autobranchia</taxon>
        <taxon>Heteroconchia</taxon>
        <taxon>Euheterodonta</taxon>
        <taxon>Imparidentia</taxon>
        <taxon>Neoheterodontei</taxon>
        <taxon>Myida</taxon>
        <taxon>Dreissenoidea</taxon>
        <taxon>Dreissenidae</taxon>
        <taxon>Dreissena</taxon>
    </lineage>
</organism>
<reference evidence="1" key="2">
    <citation type="submission" date="2020-11" db="EMBL/GenBank/DDBJ databases">
        <authorList>
            <person name="McCartney M.A."/>
            <person name="Auch B."/>
            <person name="Kono T."/>
            <person name="Mallez S."/>
            <person name="Becker A."/>
            <person name="Gohl D.M."/>
            <person name="Silverstein K.A.T."/>
            <person name="Koren S."/>
            <person name="Bechman K.B."/>
            <person name="Herman A."/>
            <person name="Abrahante J.E."/>
            <person name="Garbe J."/>
        </authorList>
    </citation>
    <scope>NUCLEOTIDE SEQUENCE</scope>
    <source>
        <strain evidence="1">Duluth1</strain>
        <tissue evidence="1">Whole animal</tissue>
    </source>
</reference>
<reference evidence="1" key="1">
    <citation type="journal article" date="2019" name="bioRxiv">
        <title>The Genome of the Zebra Mussel, Dreissena polymorpha: A Resource for Invasive Species Research.</title>
        <authorList>
            <person name="McCartney M.A."/>
            <person name="Auch B."/>
            <person name="Kono T."/>
            <person name="Mallez S."/>
            <person name="Zhang Y."/>
            <person name="Obille A."/>
            <person name="Becker A."/>
            <person name="Abrahante J.E."/>
            <person name="Garbe J."/>
            <person name="Badalamenti J.P."/>
            <person name="Herman A."/>
            <person name="Mangelson H."/>
            <person name="Liachko I."/>
            <person name="Sullivan S."/>
            <person name="Sone E.D."/>
            <person name="Koren S."/>
            <person name="Silverstein K.A.T."/>
            <person name="Beckman K.B."/>
            <person name="Gohl D.M."/>
        </authorList>
    </citation>
    <scope>NUCLEOTIDE SEQUENCE</scope>
    <source>
        <strain evidence="1">Duluth1</strain>
        <tissue evidence="1">Whole animal</tissue>
    </source>
</reference>
<dbReference type="AlphaFoldDB" id="A0A9D4E058"/>
<proteinExistence type="predicted"/>